<reference evidence="1 2" key="1">
    <citation type="journal article" date="2023" name="Hortic Res">
        <title>Pangenome of water caltrop reveals structural variations and asymmetric subgenome divergence after allopolyploidization.</title>
        <authorList>
            <person name="Zhang X."/>
            <person name="Chen Y."/>
            <person name="Wang L."/>
            <person name="Yuan Y."/>
            <person name="Fang M."/>
            <person name="Shi L."/>
            <person name="Lu R."/>
            <person name="Comes H.P."/>
            <person name="Ma Y."/>
            <person name="Chen Y."/>
            <person name="Huang G."/>
            <person name="Zhou Y."/>
            <person name="Zheng Z."/>
            <person name="Qiu Y."/>
        </authorList>
    </citation>
    <scope>NUCLEOTIDE SEQUENCE [LARGE SCALE GENOMIC DNA]</scope>
    <source>
        <tissue evidence="1">Roots</tissue>
    </source>
</reference>
<dbReference type="Proteomes" id="UP001345219">
    <property type="component" value="Chromosome 1"/>
</dbReference>
<proteinExistence type="predicted"/>
<organism evidence="1 2">
    <name type="scientific">Trapa incisa</name>
    <dbReference type="NCBI Taxonomy" id="236973"/>
    <lineage>
        <taxon>Eukaryota</taxon>
        <taxon>Viridiplantae</taxon>
        <taxon>Streptophyta</taxon>
        <taxon>Embryophyta</taxon>
        <taxon>Tracheophyta</taxon>
        <taxon>Spermatophyta</taxon>
        <taxon>Magnoliopsida</taxon>
        <taxon>eudicotyledons</taxon>
        <taxon>Gunneridae</taxon>
        <taxon>Pentapetalae</taxon>
        <taxon>rosids</taxon>
        <taxon>malvids</taxon>
        <taxon>Myrtales</taxon>
        <taxon>Lythraceae</taxon>
        <taxon>Trapa</taxon>
    </lineage>
</organism>
<evidence type="ECO:0000313" key="2">
    <source>
        <dbReference type="Proteomes" id="UP001345219"/>
    </source>
</evidence>
<gene>
    <name evidence="1" type="ORF">SAY87_001438</name>
</gene>
<name>A0AAN7JHE7_9MYRT</name>
<sequence>MLTDFILQSQDKPWKEQIGKTPTQEILGSAAWGSGVLGTGLKFNRGNAVKARQKHCYFESMMGNSKVCKTWLISCHRAIISAVTWWPLSVAGSSEIVNSSS</sequence>
<dbReference type="AlphaFoldDB" id="A0AAN7JHE7"/>
<keyword evidence="2" id="KW-1185">Reference proteome</keyword>
<dbReference type="EMBL" id="JAXIOK010000023">
    <property type="protein sequence ID" value="KAK4743437.1"/>
    <property type="molecule type" value="Genomic_DNA"/>
</dbReference>
<protein>
    <submittedName>
        <fullName evidence="1">Uncharacterized protein</fullName>
    </submittedName>
</protein>
<comment type="caution">
    <text evidence="1">The sequence shown here is derived from an EMBL/GenBank/DDBJ whole genome shotgun (WGS) entry which is preliminary data.</text>
</comment>
<accession>A0AAN7JHE7</accession>
<evidence type="ECO:0000313" key="1">
    <source>
        <dbReference type="EMBL" id="KAK4743437.1"/>
    </source>
</evidence>